<feature type="domain" description="Fucosyltransferase C-terminal" evidence="13">
    <location>
        <begin position="297"/>
        <end position="487"/>
    </location>
</feature>
<evidence type="ECO:0000256" key="4">
    <source>
        <dbReference type="ARBA" id="ARBA00022676"/>
    </source>
</evidence>
<evidence type="ECO:0000256" key="2">
    <source>
        <dbReference type="ARBA" id="ARBA00004922"/>
    </source>
</evidence>
<gene>
    <name evidence="16" type="primary">LOC101855778</name>
</gene>
<comment type="pathway">
    <text evidence="2">Protein modification; protein glycosylation.</text>
</comment>
<evidence type="ECO:0000313" key="16">
    <source>
        <dbReference type="RefSeq" id="XP_035824683.1"/>
    </source>
</evidence>
<evidence type="ECO:0000256" key="11">
    <source>
        <dbReference type="ARBA" id="ARBA00023180"/>
    </source>
</evidence>
<keyword evidence="8 12" id="KW-1133">Transmembrane helix</keyword>
<evidence type="ECO:0000259" key="13">
    <source>
        <dbReference type="Pfam" id="PF00852"/>
    </source>
</evidence>
<evidence type="ECO:0000256" key="1">
    <source>
        <dbReference type="ARBA" id="ARBA00004323"/>
    </source>
</evidence>
<dbReference type="Pfam" id="PF00852">
    <property type="entry name" value="Glyco_transf_10"/>
    <property type="match status" value="1"/>
</dbReference>
<organism evidence="15 16">
    <name type="scientific">Aplysia californica</name>
    <name type="common">California sea hare</name>
    <dbReference type="NCBI Taxonomy" id="6500"/>
    <lineage>
        <taxon>Eukaryota</taxon>
        <taxon>Metazoa</taxon>
        <taxon>Spiralia</taxon>
        <taxon>Lophotrochozoa</taxon>
        <taxon>Mollusca</taxon>
        <taxon>Gastropoda</taxon>
        <taxon>Heterobranchia</taxon>
        <taxon>Euthyneura</taxon>
        <taxon>Tectipleura</taxon>
        <taxon>Aplysiida</taxon>
        <taxon>Aplysioidea</taxon>
        <taxon>Aplysiidae</taxon>
        <taxon>Aplysia</taxon>
    </lineage>
</organism>
<keyword evidence="11" id="KW-0325">Glycoprotein</keyword>
<proteinExistence type="inferred from homology"/>
<reference evidence="16" key="1">
    <citation type="submission" date="2025-08" db="UniProtKB">
        <authorList>
            <consortium name="RefSeq"/>
        </authorList>
    </citation>
    <scope>IDENTIFICATION</scope>
</reference>
<dbReference type="Pfam" id="PF17039">
    <property type="entry name" value="Glyco_tran_10_N"/>
    <property type="match status" value="1"/>
</dbReference>
<evidence type="ECO:0000256" key="12">
    <source>
        <dbReference type="RuleBase" id="RU003832"/>
    </source>
</evidence>
<keyword evidence="7" id="KW-0735">Signal-anchor</keyword>
<dbReference type="EC" id="2.4.1.-" evidence="12"/>
<keyword evidence="5 12" id="KW-0808">Transferase</keyword>
<feature type="domain" description="Fucosyltransferase N-terminal" evidence="14">
    <location>
        <begin position="170"/>
        <end position="279"/>
    </location>
</feature>
<dbReference type="GeneID" id="101855778"/>
<name>A0ABM1VQJ1_APLCA</name>
<evidence type="ECO:0000256" key="10">
    <source>
        <dbReference type="ARBA" id="ARBA00023136"/>
    </source>
</evidence>
<keyword evidence="6 12" id="KW-0812">Transmembrane</keyword>
<keyword evidence="4 12" id="KW-0328">Glycosyltransferase</keyword>
<dbReference type="RefSeq" id="XP_035824683.1">
    <property type="nucleotide sequence ID" value="XM_035968790.1"/>
</dbReference>
<dbReference type="PANTHER" id="PTHR48438">
    <property type="entry name" value="ALPHA-(1,3)-FUCOSYLTRANSFERASE C-RELATED"/>
    <property type="match status" value="1"/>
</dbReference>
<dbReference type="Gene3D" id="3.40.50.11660">
    <property type="entry name" value="Glycosyl transferase family 10, C-terminal domain"/>
    <property type="match status" value="1"/>
</dbReference>
<dbReference type="PANTHER" id="PTHR48438:SF1">
    <property type="entry name" value="ALPHA-(1,3)-FUCOSYLTRANSFERASE C-RELATED"/>
    <property type="match status" value="1"/>
</dbReference>
<feature type="transmembrane region" description="Helical" evidence="12">
    <location>
        <begin position="9"/>
        <end position="27"/>
    </location>
</feature>
<protein>
    <recommendedName>
        <fullName evidence="12">Fucosyltransferase</fullName>
        <ecNumber evidence="12">2.4.1.-</ecNumber>
    </recommendedName>
</protein>
<evidence type="ECO:0000256" key="6">
    <source>
        <dbReference type="ARBA" id="ARBA00022692"/>
    </source>
</evidence>
<evidence type="ECO:0000256" key="5">
    <source>
        <dbReference type="ARBA" id="ARBA00022679"/>
    </source>
</evidence>
<dbReference type="InterPro" id="IPR038577">
    <property type="entry name" value="GT10-like_C_sf"/>
</dbReference>
<dbReference type="SUPFAM" id="SSF53756">
    <property type="entry name" value="UDP-Glycosyltransferase/glycogen phosphorylase"/>
    <property type="match status" value="1"/>
</dbReference>
<keyword evidence="9 12" id="KW-0333">Golgi apparatus</keyword>
<accession>A0ABM1VQJ1</accession>
<comment type="similarity">
    <text evidence="3 12">Belongs to the glycosyltransferase 10 family.</text>
</comment>
<evidence type="ECO:0000256" key="8">
    <source>
        <dbReference type="ARBA" id="ARBA00022989"/>
    </source>
</evidence>
<dbReference type="InterPro" id="IPR001503">
    <property type="entry name" value="Glyco_trans_10"/>
</dbReference>
<evidence type="ECO:0000259" key="14">
    <source>
        <dbReference type="Pfam" id="PF17039"/>
    </source>
</evidence>
<evidence type="ECO:0000256" key="3">
    <source>
        <dbReference type="ARBA" id="ARBA00008919"/>
    </source>
</evidence>
<keyword evidence="15" id="KW-1185">Reference proteome</keyword>
<sequence>MQILVKRKHLIGAAAVSTLSIIIYSLYNINFHTLIYDREQPRRRPRVHCGGGSPVAVDGVPPYVPVQKVLYDRDNVLYGDVKTSLIDLGLGLTRCNDEDGGTVLWENGVSFRQFLREDNSSNKFFLSEFEPYIPFVPEVFFLGRKDKISEFEKRLASGTTANNEAQGFERKIILWWQNKKAAAPISELRPLRFCPDLPCVLTSNRTFTERSSAMLINNQFIKSPPPTRRPDQVMIYYHIEAPLPHYWYTGSRLNNPAWNHIFNWTMSYRLDADIFAPYGLIRRRNRPPERDYSSIVDRKTGLVAWIVSHVNTQSRRGEYVDELQKYIHVSRYGGGYKKCNIQKDYECFASIGRKYKFYLSFENGYCDDYVTEKLFKYFSLDLIPVVLGTSDVSRHAPRGAYIDVADFPTPKQLAQRMLYLHTHTDQYIKMLKIKDQYFSVYEDYILKPPSRPFNVEYLYESVPFCHICHRIWNLENYTKSIADVREWFQLSHCYPPGNVSGINGFSSTPVPS</sequence>
<dbReference type="Proteomes" id="UP000694888">
    <property type="component" value="Unplaced"/>
</dbReference>
<comment type="subcellular location">
    <subcellularLocation>
        <location evidence="1">Golgi apparatus membrane</location>
        <topology evidence="1">Single-pass type II membrane protein</topology>
    </subcellularLocation>
    <subcellularLocation>
        <location evidence="12">Golgi apparatus</location>
        <location evidence="12">Golgi stack membrane</location>
        <topology evidence="12">Single-pass type II membrane protein</topology>
    </subcellularLocation>
</comment>
<evidence type="ECO:0000313" key="15">
    <source>
        <dbReference type="Proteomes" id="UP000694888"/>
    </source>
</evidence>
<dbReference type="InterPro" id="IPR055270">
    <property type="entry name" value="Glyco_tran_10_C"/>
</dbReference>
<dbReference type="InterPro" id="IPR031481">
    <property type="entry name" value="Glyco_tran_10_N"/>
</dbReference>
<keyword evidence="10 12" id="KW-0472">Membrane</keyword>
<evidence type="ECO:0000256" key="9">
    <source>
        <dbReference type="ARBA" id="ARBA00023034"/>
    </source>
</evidence>
<evidence type="ECO:0000256" key="7">
    <source>
        <dbReference type="ARBA" id="ARBA00022968"/>
    </source>
</evidence>